<evidence type="ECO:0000256" key="2">
    <source>
        <dbReference type="ARBA" id="ARBA00004496"/>
    </source>
</evidence>
<dbReference type="PANTHER" id="PTHR10742:SF405">
    <property type="entry name" value="PEROXISOMAL N(1)-ACETYL-SPERMINE_SPERMIDINE OXIDASE"/>
    <property type="match status" value="1"/>
</dbReference>
<accession>A0A1D1UI35</accession>
<evidence type="ECO:0000256" key="3">
    <source>
        <dbReference type="ARBA" id="ARBA00005995"/>
    </source>
</evidence>
<dbReference type="Gene3D" id="3.90.660.10">
    <property type="match status" value="1"/>
</dbReference>
<comment type="similarity">
    <text evidence="3">Belongs to the flavin monoamine oxidase family.</text>
</comment>
<keyword evidence="6" id="KW-0274">FAD</keyword>
<evidence type="ECO:0000256" key="6">
    <source>
        <dbReference type="ARBA" id="ARBA00022827"/>
    </source>
</evidence>
<dbReference type="InterPro" id="IPR050281">
    <property type="entry name" value="Flavin_monoamine_oxidase"/>
</dbReference>
<feature type="domain" description="Amine oxidase" evidence="8">
    <location>
        <begin position="43"/>
        <end position="525"/>
    </location>
</feature>
<dbReference type="STRING" id="947166.A0A1D1UI35"/>
<dbReference type="PANTHER" id="PTHR10742">
    <property type="entry name" value="FLAVIN MONOAMINE OXIDASE"/>
    <property type="match status" value="1"/>
</dbReference>
<evidence type="ECO:0000256" key="7">
    <source>
        <dbReference type="ARBA" id="ARBA00023002"/>
    </source>
</evidence>
<dbReference type="AlphaFoldDB" id="A0A1D1UI35"/>
<keyword evidence="10" id="KW-1185">Reference proteome</keyword>
<organism evidence="9 10">
    <name type="scientific">Ramazzottius varieornatus</name>
    <name type="common">Water bear</name>
    <name type="synonym">Tardigrade</name>
    <dbReference type="NCBI Taxonomy" id="947166"/>
    <lineage>
        <taxon>Eukaryota</taxon>
        <taxon>Metazoa</taxon>
        <taxon>Ecdysozoa</taxon>
        <taxon>Tardigrada</taxon>
        <taxon>Eutardigrada</taxon>
        <taxon>Parachela</taxon>
        <taxon>Hypsibioidea</taxon>
        <taxon>Ramazzottiidae</taxon>
        <taxon>Ramazzottius</taxon>
    </lineage>
</organism>
<dbReference type="GO" id="GO:0046592">
    <property type="term" value="F:polyamine oxidase activity"/>
    <property type="evidence" value="ECO:0007669"/>
    <property type="project" value="TreeGrafter"/>
</dbReference>
<evidence type="ECO:0000313" key="10">
    <source>
        <dbReference type="Proteomes" id="UP000186922"/>
    </source>
</evidence>
<dbReference type="Proteomes" id="UP000186922">
    <property type="component" value="Unassembled WGS sequence"/>
</dbReference>
<gene>
    <name evidence="9" type="primary">RvY_00916-1</name>
    <name evidence="9" type="synonym">RvY_00916.1</name>
    <name evidence="9" type="ORF">RvY_00916</name>
</gene>
<reference evidence="9 10" key="1">
    <citation type="journal article" date="2016" name="Nat. Commun.">
        <title>Extremotolerant tardigrade genome and improved radiotolerance of human cultured cells by tardigrade-unique protein.</title>
        <authorList>
            <person name="Hashimoto T."/>
            <person name="Horikawa D.D."/>
            <person name="Saito Y."/>
            <person name="Kuwahara H."/>
            <person name="Kozuka-Hata H."/>
            <person name="Shin-I T."/>
            <person name="Minakuchi Y."/>
            <person name="Ohishi K."/>
            <person name="Motoyama A."/>
            <person name="Aizu T."/>
            <person name="Enomoto A."/>
            <person name="Kondo K."/>
            <person name="Tanaka S."/>
            <person name="Hara Y."/>
            <person name="Koshikawa S."/>
            <person name="Sagara H."/>
            <person name="Miura T."/>
            <person name="Yokobori S."/>
            <person name="Miyagawa K."/>
            <person name="Suzuki Y."/>
            <person name="Kubo T."/>
            <person name="Oyama M."/>
            <person name="Kohara Y."/>
            <person name="Fujiyama A."/>
            <person name="Arakawa K."/>
            <person name="Katayama T."/>
            <person name="Toyoda A."/>
            <person name="Kunieda T."/>
        </authorList>
    </citation>
    <scope>NUCLEOTIDE SEQUENCE [LARGE SCALE GENOMIC DNA]</scope>
    <source>
        <strain evidence="9 10">YOKOZUNA-1</strain>
    </source>
</reference>
<comment type="caution">
    <text evidence="9">The sequence shown here is derived from an EMBL/GenBank/DDBJ whole genome shotgun (WGS) entry which is preliminary data.</text>
</comment>
<dbReference type="Pfam" id="PF01593">
    <property type="entry name" value="Amino_oxidase"/>
    <property type="match status" value="1"/>
</dbReference>
<proteinExistence type="inferred from homology"/>
<dbReference type="InterPro" id="IPR002937">
    <property type="entry name" value="Amino_oxidase"/>
</dbReference>
<evidence type="ECO:0000313" key="9">
    <source>
        <dbReference type="EMBL" id="GAU88170.1"/>
    </source>
</evidence>
<protein>
    <recommendedName>
        <fullName evidence="8">Amine oxidase domain-containing protein</fullName>
    </recommendedName>
</protein>
<evidence type="ECO:0000256" key="1">
    <source>
        <dbReference type="ARBA" id="ARBA00001974"/>
    </source>
</evidence>
<evidence type="ECO:0000256" key="5">
    <source>
        <dbReference type="ARBA" id="ARBA00022630"/>
    </source>
</evidence>
<name>A0A1D1UI35_RAMVA</name>
<dbReference type="SUPFAM" id="SSF54373">
    <property type="entry name" value="FAD-linked reductases, C-terminal domain"/>
    <property type="match status" value="1"/>
</dbReference>
<evidence type="ECO:0000259" key="8">
    <source>
        <dbReference type="Pfam" id="PF01593"/>
    </source>
</evidence>
<keyword evidence="5" id="KW-0285">Flavoprotein</keyword>
<comment type="subcellular location">
    <subcellularLocation>
        <location evidence="2">Cytoplasm</location>
    </subcellularLocation>
</comment>
<evidence type="ECO:0000256" key="4">
    <source>
        <dbReference type="ARBA" id="ARBA00022490"/>
    </source>
</evidence>
<dbReference type="GO" id="GO:0005737">
    <property type="term" value="C:cytoplasm"/>
    <property type="evidence" value="ECO:0007669"/>
    <property type="project" value="UniProtKB-SubCell"/>
</dbReference>
<keyword evidence="7" id="KW-0560">Oxidoreductase</keyword>
<sequence length="531" mass="59910">MVIMAKNKARLTDDQKVTFGFPVDREYARIFHPRIIIIGAGAAGLAAAQRLAENEFTDIVILEAQDRIGGRVWSQKIGNGHVEMGAQFIHGKNILYDVAEQNKLIKVITPHKKKEINPTEEHGSGGEFLVDNGVEMSSFAKIIFSETYEAITDIWRQAKSGGTLTLGLASDEEKENVGKFMRDQFDRYLLTRKYDSDDVKCFRMSIFGWLMRVHRADNACQSLHDLDVTEYAKYTAGLECIPIDVPMMDILKLAVLKNSRSKTFLSKPVEKVCFVGEKANFPIRVLCKDGDVFEADHCIVTASLGFLKHNVEKFFEPSLSAEKVDAVKKAGFGTVNKIFLQFGSAFWEDKYGDTEGFQLLFSNVAQEDLEHRMHNQPWHRAILGFDVCRTLPNSLIGWVSGTQAEEMETMTDEEVAEDCQRVLQSFLSTLVVPRPVRVIRTAWFHNQYVRGSYSHAAKNQSKHIKVLAEPDWHYDMYTLTLSDAPNSLQQRIPALLFAGEATHSTLFSTVPGAIESGHREAERIIVLYTKT</sequence>
<dbReference type="Gene3D" id="3.50.50.60">
    <property type="entry name" value="FAD/NAD(P)-binding domain"/>
    <property type="match status" value="1"/>
</dbReference>
<dbReference type="EMBL" id="BDGG01000001">
    <property type="protein sequence ID" value="GAU88170.1"/>
    <property type="molecule type" value="Genomic_DNA"/>
</dbReference>
<keyword evidence="4" id="KW-0963">Cytoplasm</keyword>
<dbReference type="InterPro" id="IPR036188">
    <property type="entry name" value="FAD/NAD-bd_sf"/>
</dbReference>
<dbReference type="SUPFAM" id="SSF51905">
    <property type="entry name" value="FAD/NAD(P)-binding domain"/>
    <property type="match status" value="1"/>
</dbReference>
<dbReference type="OrthoDB" id="5046242at2759"/>
<comment type="cofactor">
    <cofactor evidence="1">
        <name>FAD</name>
        <dbReference type="ChEBI" id="CHEBI:57692"/>
    </cofactor>
</comment>